<evidence type="ECO:0008006" key="3">
    <source>
        <dbReference type="Google" id="ProtNLM"/>
    </source>
</evidence>
<dbReference type="EMBL" id="JAMQAW010000030">
    <property type="protein sequence ID" value="MCM2391464.1"/>
    <property type="molecule type" value="Genomic_DNA"/>
</dbReference>
<organism evidence="1 2">
    <name type="scientific">Streptomyces albipurpureus</name>
    <dbReference type="NCBI Taxonomy" id="2897419"/>
    <lineage>
        <taxon>Bacteria</taxon>
        <taxon>Bacillati</taxon>
        <taxon>Actinomycetota</taxon>
        <taxon>Actinomycetes</taxon>
        <taxon>Kitasatosporales</taxon>
        <taxon>Streptomycetaceae</taxon>
        <taxon>Streptomyces</taxon>
    </lineage>
</organism>
<dbReference type="InterPro" id="IPR011990">
    <property type="entry name" value="TPR-like_helical_dom_sf"/>
</dbReference>
<sequence>MNPDNPVIQLCVKGMQAEAETRQADANDLFQQAWEMATDDYEACVAAHYLARHQPTPAKTLQWNHECLRRADLVADERVGAFYPSLHLNIAHAQRDLGQLDRAHEHFLLAAEHLHTVGQGQYADWLRCGIAEGLRSTGSTAPRPGGDLLKDLIARFCSRADLKALGLVLPVYLGDLGTDEDRVRLVTALQMVHAARWLPDDEQGELGRVISSLTASGTEAGS</sequence>
<proteinExistence type="predicted"/>
<evidence type="ECO:0000313" key="1">
    <source>
        <dbReference type="EMBL" id="MCM2391464.1"/>
    </source>
</evidence>
<keyword evidence="2" id="KW-1185">Reference proteome</keyword>
<reference evidence="1" key="1">
    <citation type="submission" date="2022-06" db="EMBL/GenBank/DDBJ databases">
        <title>Genome public.</title>
        <authorList>
            <person name="Sun Q."/>
        </authorList>
    </citation>
    <scope>NUCLEOTIDE SEQUENCE</scope>
    <source>
        <strain evidence="1">CWNU-1</strain>
    </source>
</reference>
<protein>
    <recommendedName>
        <fullName evidence="3">Tetratricopeptide repeat protein</fullName>
    </recommendedName>
</protein>
<name>A0ABT0UU08_9ACTN</name>
<dbReference type="Gene3D" id="1.25.40.10">
    <property type="entry name" value="Tetratricopeptide repeat domain"/>
    <property type="match status" value="1"/>
</dbReference>
<dbReference type="Proteomes" id="UP001431429">
    <property type="component" value="Unassembled WGS sequence"/>
</dbReference>
<accession>A0ABT0UU08</accession>
<dbReference type="RefSeq" id="WP_250921790.1">
    <property type="nucleotide sequence ID" value="NZ_JAMQAW010000030.1"/>
</dbReference>
<gene>
    <name evidence="1" type="ORF">NBG84_24790</name>
</gene>
<evidence type="ECO:0000313" key="2">
    <source>
        <dbReference type="Proteomes" id="UP001431429"/>
    </source>
</evidence>
<comment type="caution">
    <text evidence="1">The sequence shown here is derived from an EMBL/GenBank/DDBJ whole genome shotgun (WGS) entry which is preliminary data.</text>
</comment>